<comment type="caution">
    <text evidence="9">The sequence shown here is derived from an EMBL/GenBank/DDBJ whole genome shotgun (WGS) entry which is preliminary data.</text>
</comment>
<keyword evidence="4 7" id="KW-0964">Secreted</keyword>
<evidence type="ECO:0000256" key="7">
    <source>
        <dbReference type="RuleBase" id="RU367102"/>
    </source>
</evidence>
<evidence type="ECO:0000256" key="1">
    <source>
        <dbReference type="ARBA" id="ARBA00004613"/>
    </source>
</evidence>
<keyword evidence="10" id="KW-1185">Reference proteome</keyword>
<dbReference type="GO" id="GO:0010052">
    <property type="term" value="P:guard cell differentiation"/>
    <property type="evidence" value="ECO:0007669"/>
    <property type="project" value="UniProtKB-UniRule"/>
</dbReference>
<evidence type="ECO:0000256" key="3">
    <source>
        <dbReference type="ARBA" id="ARBA00022473"/>
    </source>
</evidence>
<dbReference type="Pfam" id="PF17181">
    <property type="entry name" value="EPF"/>
    <property type="match status" value="1"/>
</dbReference>
<evidence type="ECO:0000256" key="4">
    <source>
        <dbReference type="ARBA" id="ARBA00022525"/>
    </source>
</evidence>
<reference evidence="9" key="1">
    <citation type="submission" date="2023-05" db="EMBL/GenBank/DDBJ databases">
        <title>Nepenthes gracilis genome sequencing.</title>
        <authorList>
            <person name="Fukushima K."/>
        </authorList>
    </citation>
    <scope>NUCLEOTIDE SEQUENCE</scope>
    <source>
        <strain evidence="9">SING2019-196</strain>
    </source>
</reference>
<dbReference type="InterPro" id="IPR039455">
    <property type="entry name" value="EPFL"/>
</dbReference>
<comment type="similarity">
    <text evidence="2 7">Belongs to the plant cysteine rich small secretory peptide family. Epidermal patterning factor subfamily.</text>
</comment>
<evidence type="ECO:0000256" key="2">
    <source>
        <dbReference type="ARBA" id="ARBA00008127"/>
    </source>
</evidence>
<name>A0AAD3S4Z6_NEPGR</name>
<evidence type="ECO:0000256" key="5">
    <source>
        <dbReference type="ARBA" id="ARBA00022729"/>
    </source>
</evidence>
<dbReference type="PANTHER" id="PTHR33109:SF60">
    <property type="entry name" value="EPIDERMAL PATTERNING FACTOR-LIKE PROTEIN 8"/>
    <property type="match status" value="1"/>
</dbReference>
<evidence type="ECO:0000256" key="8">
    <source>
        <dbReference type="SAM" id="MobiDB-lite"/>
    </source>
</evidence>
<dbReference type="PANTHER" id="PTHR33109">
    <property type="entry name" value="EPIDERMAL PATTERNING FACTOR-LIKE PROTEIN 4"/>
    <property type="match status" value="1"/>
</dbReference>
<feature type="region of interest" description="Disordered" evidence="8">
    <location>
        <begin position="1"/>
        <end position="22"/>
    </location>
</feature>
<sequence length="96" mass="10954">MTAGGVLSVKDDDGDNNNNNSYEEMKRMKLVLGSRPPRCVNRCMSCRPCMAALVVPPRRKTFPNNNNSNAVKTPQVEESYYLLLWKCRCKNKIFQP</sequence>
<dbReference type="AlphaFoldDB" id="A0AAD3S4Z6"/>
<comment type="subcellular location">
    <subcellularLocation>
        <location evidence="1 7">Secreted</location>
    </subcellularLocation>
</comment>
<dbReference type="EMBL" id="BSYO01000005">
    <property type="protein sequence ID" value="GMH04523.1"/>
    <property type="molecule type" value="Genomic_DNA"/>
</dbReference>
<keyword evidence="5" id="KW-0732">Signal</keyword>
<dbReference type="GO" id="GO:0005576">
    <property type="term" value="C:extracellular region"/>
    <property type="evidence" value="ECO:0007669"/>
    <property type="project" value="UniProtKB-SubCell"/>
</dbReference>
<organism evidence="9 10">
    <name type="scientific">Nepenthes gracilis</name>
    <name type="common">Slender pitcher plant</name>
    <dbReference type="NCBI Taxonomy" id="150966"/>
    <lineage>
        <taxon>Eukaryota</taxon>
        <taxon>Viridiplantae</taxon>
        <taxon>Streptophyta</taxon>
        <taxon>Embryophyta</taxon>
        <taxon>Tracheophyta</taxon>
        <taxon>Spermatophyta</taxon>
        <taxon>Magnoliopsida</taxon>
        <taxon>eudicotyledons</taxon>
        <taxon>Gunneridae</taxon>
        <taxon>Pentapetalae</taxon>
        <taxon>Caryophyllales</taxon>
        <taxon>Nepenthaceae</taxon>
        <taxon>Nepenthes</taxon>
    </lineage>
</organism>
<keyword evidence="3 7" id="KW-0217">Developmental protein</keyword>
<accession>A0AAD3S4Z6</accession>
<dbReference type="Proteomes" id="UP001279734">
    <property type="component" value="Unassembled WGS sequence"/>
</dbReference>
<protein>
    <recommendedName>
        <fullName evidence="7">Epidermal patterning factor-like protein</fullName>
    </recommendedName>
</protein>
<keyword evidence="6" id="KW-1015">Disulfide bond</keyword>
<evidence type="ECO:0000313" key="9">
    <source>
        <dbReference type="EMBL" id="GMH04523.1"/>
    </source>
</evidence>
<gene>
    <name evidence="9" type="ORF">Nepgr_006363</name>
</gene>
<evidence type="ECO:0000256" key="6">
    <source>
        <dbReference type="ARBA" id="ARBA00023157"/>
    </source>
</evidence>
<comment type="function">
    <text evidence="7">Controls stomatal patterning.</text>
</comment>
<evidence type="ECO:0000313" key="10">
    <source>
        <dbReference type="Proteomes" id="UP001279734"/>
    </source>
</evidence>
<proteinExistence type="inferred from homology"/>